<dbReference type="InterPro" id="IPR027942">
    <property type="entry name" value="SEO_N"/>
</dbReference>
<accession>A0AB40C202</accession>
<evidence type="ECO:0000313" key="2">
    <source>
        <dbReference type="Proteomes" id="UP001515500"/>
    </source>
</evidence>
<dbReference type="PANTHER" id="PTHR33232:SF20">
    <property type="entry name" value="PROTEIN SIEVE ELEMENT OCCLUSION B-LIKE"/>
    <property type="match status" value="1"/>
</dbReference>
<dbReference type="Pfam" id="PF14576">
    <property type="entry name" value="SEO_N"/>
    <property type="match status" value="1"/>
</dbReference>
<dbReference type="Proteomes" id="UP001515500">
    <property type="component" value="Chromosome 10"/>
</dbReference>
<dbReference type="RefSeq" id="XP_039133210.1">
    <property type="nucleotide sequence ID" value="XM_039277276.1"/>
</dbReference>
<dbReference type="InterPro" id="IPR039299">
    <property type="entry name" value="SEOA"/>
</dbReference>
<evidence type="ECO:0000313" key="3">
    <source>
        <dbReference type="RefSeq" id="XP_039133210.1"/>
    </source>
</evidence>
<feature type="domain" description="Sieve element occlusion N-terminal" evidence="1">
    <location>
        <begin position="25"/>
        <end position="252"/>
    </location>
</feature>
<dbReference type="GO" id="GO:0010088">
    <property type="term" value="P:phloem development"/>
    <property type="evidence" value="ECO:0007669"/>
    <property type="project" value="InterPro"/>
</dbReference>
<dbReference type="PANTHER" id="PTHR33232">
    <property type="entry name" value="PROTEIN SIEVE ELEMENT OCCLUSION B-LIKE"/>
    <property type="match status" value="1"/>
</dbReference>
<dbReference type="GeneID" id="120270261"/>
<proteinExistence type="predicted"/>
<evidence type="ECO:0000259" key="1">
    <source>
        <dbReference type="Pfam" id="PF14576"/>
    </source>
</evidence>
<reference evidence="3 4" key="1">
    <citation type="submission" date="2025-04" db="UniProtKB">
        <authorList>
            <consortium name="RefSeq"/>
        </authorList>
    </citation>
    <scope>IDENTIFICATION</scope>
</reference>
<sequence>MAGTVVVPMQKMQLIKGERHLFSSSDDSVVMKQIMATHAPDSREVDVRPILDIVEDILKRANPSYILMPQTQLEVVEAGTHPAEVVSMLEALAYTVHRMSSEINYKCSIGGDAHATTLALLQSLSSYTWDAKLVIVLAAFAISYGEFWLTTQLHTVNPLAKPLAHLKQLPNMLEHTDILKPRFDAINNLIEAMLEVTKCIVEFRELPSEYISHDAPEMAMALAHVPTAVYWTIRGVIASTSQIVSLVGLGHE</sequence>
<protein>
    <submittedName>
        <fullName evidence="3 4">Protein SIEVE ELEMENT OCCLUSION B-like</fullName>
    </submittedName>
</protein>
<dbReference type="AlphaFoldDB" id="A0AB40C202"/>
<organism evidence="2 4">
    <name type="scientific">Dioscorea cayennensis subsp. rotundata</name>
    <name type="common">White Guinea yam</name>
    <name type="synonym">Dioscorea rotundata</name>
    <dbReference type="NCBI Taxonomy" id="55577"/>
    <lineage>
        <taxon>Eukaryota</taxon>
        <taxon>Viridiplantae</taxon>
        <taxon>Streptophyta</taxon>
        <taxon>Embryophyta</taxon>
        <taxon>Tracheophyta</taxon>
        <taxon>Spermatophyta</taxon>
        <taxon>Magnoliopsida</taxon>
        <taxon>Liliopsida</taxon>
        <taxon>Dioscoreales</taxon>
        <taxon>Dioscoreaceae</taxon>
        <taxon>Dioscorea</taxon>
    </lineage>
</organism>
<gene>
    <name evidence="4" type="primary">LOC120270261</name>
    <name evidence="3" type="synonym">LOC120270257</name>
</gene>
<keyword evidence="2" id="KW-1185">Reference proteome</keyword>
<name>A0AB40C202_DIOCR</name>
<evidence type="ECO:0000313" key="4">
    <source>
        <dbReference type="RefSeq" id="XP_039133213.1"/>
    </source>
</evidence>
<dbReference type="RefSeq" id="XP_039133213.1">
    <property type="nucleotide sequence ID" value="XM_039277279.1"/>
</dbReference>